<dbReference type="EMBL" id="MKEK01000001">
    <property type="protein sequence ID" value="OEY68268.1"/>
    <property type="molecule type" value="Genomic_DNA"/>
</dbReference>
<dbReference type="InterPro" id="IPR026353">
    <property type="entry name" value="Hypoxan-DNA_Glyclase"/>
</dbReference>
<keyword evidence="3" id="KW-1185">Reference proteome</keyword>
<proteinExistence type="predicted"/>
<protein>
    <submittedName>
        <fullName evidence="2">DNA-deoxyinosine glycosylase</fullName>
    </submittedName>
</protein>
<evidence type="ECO:0000313" key="3">
    <source>
        <dbReference type="Proteomes" id="UP000242258"/>
    </source>
</evidence>
<accession>A0A1E7Q2I2</accession>
<dbReference type="STRING" id="1628148.BI198_00845"/>
<evidence type="ECO:0000259" key="1">
    <source>
        <dbReference type="SMART" id="SM00986"/>
    </source>
</evidence>
<evidence type="ECO:0000313" key="2">
    <source>
        <dbReference type="EMBL" id="OEY68268.1"/>
    </source>
</evidence>
<dbReference type="OrthoDB" id="9799921at2"/>
<comment type="caution">
    <text evidence="2">The sequence shown here is derived from an EMBL/GenBank/DDBJ whole genome shotgun (WGS) entry which is preliminary data.</text>
</comment>
<dbReference type="SUPFAM" id="SSF52141">
    <property type="entry name" value="Uracil-DNA glycosylase-like"/>
    <property type="match status" value="1"/>
</dbReference>
<dbReference type="NCBIfam" id="TIGR04274">
    <property type="entry name" value="hypoxanDNAglyco"/>
    <property type="match status" value="1"/>
</dbReference>
<dbReference type="CDD" id="cd10032">
    <property type="entry name" value="UDG-F6_HDG"/>
    <property type="match status" value="1"/>
</dbReference>
<dbReference type="Gene3D" id="3.40.470.10">
    <property type="entry name" value="Uracil-DNA glycosylase-like domain"/>
    <property type="match status" value="1"/>
</dbReference>
<dbReference type="SMART" id="SM00986">
    <property type="entry name" value="UDG"/>
    <property type="match status" value="1"/>
</dbReference>
<organism evidence="2 3">
    <name type="scientific">Rheinheimera salexigens</name>
    <dbReference type="NCBI Taxonomy" id="1628148"/>
    <lineage>
        <taxon>Bacteria</taxon>
        <taxon>Pseudomonadati</taxon>
        <taxon>Pseudomonadota</taxon>
        <taxon>Gammaproteobacteria</taxon>
        <taxon>Chromatiales</taxon>
        <taxon>Chromatiaceae</taxon>
        <taxon>Rheinheimera</taxon>
    </lineage>
</organism>
<dbReference type="Pfam" id="PF03167">
    <property type="entry name" value="UDG"/>
    <property type="match status" value="1"/>
</dbReference>
<dbReference type="InterPro" id="IPR005122">
    <property type="entry name" value="Uracil-DNA_glycosylase-like"/>
</dbReference>
<feature type="domain" description="Uracil-DNA glycosylase-like" evidence="1">
    <location>
        <begin position="18"/>
        <end position="173"/>
    </location>
</feature>
<dbReference type="SMART" id="SM00987">
    <property type="entry name" value="UreE_C"/>
    <property type="match status" value="1"/>
</dbReference>
<gene>
    <name evidence="2" type="ORF">BI198_00845</name>
</gene>
<name>A0A1E7Q2I2_9GAMM</name>
<sequence length="178" mass="19719">MSHRLANLTELQRLQGLAAVSSSQVTILVLGSMPGAVSLQLQQYYAHPRNSFWPIMASLAKISLDLPYQQRLQALNHAGIALWDVIGFCQRQGSLDSAIKNEQVNDFAAFFANHSQLQIIAFNGAKAAQSFNRYVLPLKIVPQHIRLITLPSTSPAHAALSTKQKLKQWQVLADYLLS</sequence>
<dbReference type="AlphaFoldDB" id="A0A1E7Q2I2"/>
<dbReference type="Proteomes" id="UP000242258">
    <property type="component" value="Unassembled WGS sequence"/>
</dbReference>
<reference evidence="3" key="1">
    <citation type="submission" date="2016-09" db="EMBL/GenBank/DDBJ databases">
        <authorList>
            <person name="Wan X."/>
            <person name="Hou S."/>
        </authorList>
    </citation>
    <scope>NUCLEOTIDE SEQUENCE [LARGE SCALE GENOMIC DNA]</scope>
    <source>
        <strain evidence="3">KH87</strain>
    </source>
</reference>
<dbReference type="InterPro" id="IPR036895">
    <property type="entry name" value="Uracil-DNA_glycosylase-like_sf"/>
</dbReference>